<sequence>MSQQPELESMTPEEKRALLAQLLDGSAEATPSNLSLEQRRLWMLLQLDDSKPWQVSTAVRLSGDIGPAAMQQALTAVVQRHEVLRTTFREVDGHPLATTAPAVTLRLPVVDVDAADLDAELARVVASDTKLRFDLAKGPLIRATLLRAAEDDHVLVLTLHQMVADRRSVKLLADEVLTRYAALVDGTSGDVLATPVDFHSLVSAQRDWVNSDDATKDIDYWRDQLAALTPLGLPTDRPRPPLKTIHGDAVTVPVPRGLTDAVTAYGTESEVLLSAYLAVLSRYSQQRDIAVGVAVPASWHSDGASLVGPLENTVPLRVELGDTDSLSRLAPRVGTVHAEALTHARLSFDRIVEAAQPQRDLSRTPLFQTFFTFEDESGSREVPGATATPLDLPTTWTPHDIDLYAVRRNGELTLRAQYNTDLFDRSTVLRFLGHVLLLLEKAVADPSLPLAEIPLLTDREREQVVGEWNGTRLAHDRARTLHGLVEAAAAANPTGVALAADGVELTYASLDNRANALAAELVEAGVGTESRVGVLVDRSVHAVVGLLGVLKAGGAYVPLDPTYPADRLSFIVNDAGIGLFVGRPEALDGLPAELAGTGRVTIPTADGENVAPTSTVDSGDLAYVIYTSGSTGRPKGVAVEHRSIVHSTAARAAIEGPGLPERYLVLAPLTFDAAGGGLYWTLGRGGTVVLPTDAEVLDPRLLGKLIRGRRVTHVDGVPSQYAVLLETDLEPHDSVVTTVVAGEALPPSLVAEHYRRSPGTALFNEYGPTEASVWASVHPVSPADAKLPRVPIGRPVPNGRIYLLDKRFNPVPPGVPGELYIGGDGVARGYVNRAAMTAERFLPDPFATEPGARLYRTGDLARYQADGTIEFLGRTDTQVKIRGFRIELSEIENVVLRHPLVAEAVVTVREDQPGVPRLVAYVVPVIGRVLTQETLVNHVIGQVPDYMVPSGFVTLERMPLTRHGKIDTAALPAPQEIIASGFVEPASQLEAGIAETFASVLGLQHISATADFFALGGNSLLVARLAAQLSRENDIELPIDEVFRVPTVQGIARVVETHQRDRNDVDSAALYAQQVSELVADVKLDPAIKPDGLPRANWFEPKNVLVTGATGYLGVFIAVELVKRTDATVHCLVRGESADAAWDRLEETFRKYRAWDESYRSRIKVVVGDLAKPYLGLSKEEFDGYAASLDSIYHSGAIVNFTYPFEAMKAANVLGTEELLRLCTNTTLKVFHLVSSVDVFMGTGAARPFTEDDLGDRPVKVPTGYPRTKWVAEKITVIARDRGVPVTIQRPWMITGHTKTGASHDTDYLYVYLKGFLDLGVLPLYNDVINAVPVDYTAEAIVYTSLREENLGKNFNITNREPTTMQQCYQWLRSFGYDLNVVAEEEARRQALEVDEDHILYPLTPLLRVASMRHAALDPELQQQVDPLDECKVLLEALEGSGIECPPVNEQWAHSCFRFLVENGYLPAPQDVVR</sequence>
<dbReference type="SUPFAM" id="SSF47336">
    <property type="entry name" value="ACP-like"/>
    <property type="match status" value="1"/>
</dbReference>
<dbReference type="Pfam" id="PF07993">
    <property type="entry name" value="NAD_binding_4"/>
    <property type="match status" value="1"/>
</dbReference>
<dbReference type="InterPro" id="IPR025110">
    <property type="entry name" value="AMP-bd_C"/>
</dbReference>
<evidence type="ECO:0000256" key="3">
    <source>
        <dbReference type="ARBA" id="ARBA00022553"/>
    </source>
</evidence>
<dbReference type="Proteomes" id="UP000239494">
    <property type="component" value="Unassembled WGS sequence"/>
</dbReference>
<dbReference type="CDD" id="cd05930">
    <property type="entry name" value="A_NRPS"/>
    <property type="match status" value="1"/>
</dbReference>
<dbReference type="SUPFAM" id="SSF56801">
    <property type="entry name" value="Acetyl-CoA synthetase-like"/>
    <property type="match status" value="1"/>
</dbReference>
<dbReference type="InterPro" id="IPR000873">
    <property type="entry name" value="AMP-dep_synth/lig_dom"/>
</dbReference>
<dbReference type="EMBL" id="PVTF01000002">
    <property type="protein sequence ID" value="PRY45198.1"/>
    <property type="molecule type" value="Genomic_DNA"/>
</dbReference>
<dbReference type="SUPFAM" id="SSF51735">
    <property type="entry name" value="NAD(P)-binding Rossmann-fold domains"/>
    <property type="match status" value="1"/>
</dbReference>
<dbReference type="InterPro" id="IPR009081">
    <property type="entry name" value="PP-bd_ACP"/>
</dbReference>
<dbReference type="PANTHER" id="PTHR45527">
    <property type="entry name" value="NONRIBOSOMAL PEPTIDE SYNTHETASE"/>
    <property type="match status" value="1"/>
</dbReference>
<evidence type="ECO:0000313" key="6">
    <source>
        <dbReference type="EMBL" id="PRY45198.1"/>
    </source>
</evidence>
<dbReference type="Gene3D" id="3.30.559.30">
    <property type="entry name" value="Nonribosomal peptide synthetase, condensation domain"/>
    <property type="match status" value="1"/>
</dbReference>
<dbReference type="Gene3D" id="3.40.50.720">
    <property type="entry name" value="NAD(P)-binding Rossmann-like Domain"/>
    <property type="match status" value="1"/>
</dbReference>
<dbReference type="GO" id="GO:0043041">
    <property type="term" value="P:amino acid activation for nonribosomal peptide biosynthetic process"/>
    <property type="evidence" value="ECO:0007669"/>
    <property type="project" value="TreeGrafter"/>
</dbReference>
<dbReference type="Pfam" id="PF13193">
    <property type="entry name" value="AMP-binding_C"/>
    <property type="match status" value="1"/>
</dbReference>
<dbReference type="SMART" id="SM00823">
    <property type="entry name" value="PKS_PP"/>
    <property type="match status" value="1"/>
</dbReference>
<dbReference type="PROSITE" id="PS00455">
    <property type="entry name" value="AMP_BINDING"/>
    <property type="match status" value="1"/>
</dbReference>
<dbReference type="NCBIfam" id="TIGR01746">
    <property type="entry name" value="Thioester-redct"/>
    <property type="match status" value="1"/>
</dbReference>
<dbReference type="Pfam" id="PF00668">
    <property type="entry name" value="Condensation"/>
    <property type="match status" value="1"/>
</dbReference>
<dbReference type="InterPro" id="IPR045851">
    <property type="entry name" value="AMP-bd_C_sf"/>
</dbReference>
<dbReference type="Gene3D" id="1.10.1200.10">
    <property type="entry name" value="ACP-like"/>
    <property type="match status" value="1"/>
</dbReference>
<keyword evidence="7" id="KW-1185">Reference proteome</keyword>
<dbReference type="GO" id="GO:0031177">
    <property type="term" value="F:phosphopantetheine binding"/>
    <property type="evidence" value="ECO:0007669"/>
    <property type="project" value="InterPro"/>
</dbReference>
<evidence type="ECO:0000256" key="2">
    <source>
        <dbReference type="ARBA" id="ARBA00022450"/>
    </source>
</evidence>
<dbReference type="GO" id="GO:0008610">
    <property type="term" value="P:lipid biosynthetic process"/>
    <property type="evidence" value="ECO:0007669"/>
    <property type="project" value="UniProtKB-ARBA"/>
</dbReference>
<dbReference type="InterPro" id="IPR006162">
    <property type="entry name" value="Ppantetheine_attach_site"/>
</dbReference>
<evidence type="ECO:0000256" key="1">
    <source>
        <dbReference type="ARBA" id="ARBA00001957"/>
    </source>
</evidence>
<dbReference type="InterPro" id="IPR020845">
    <property type="entry name" value="AMP-binding_CS"/>
</dbReference>
<dbReference type="RefSeq" id="WP_106186720.1">
    <property type="nucleotide sequence ID" value="NZ_PVTF01000002.1"/>
</dbReference>
<protein>
    <submittedName>
        <fullName evidence="6">Amino acid adenylation domain-containing protein/thioester reductase-like protein</fullName>
    </submittedName>
</protein>
<reference evidence="6 7" key="1">
    <citation type="submission" date="2018-03" db="EMBL/GenBank/DDBJ databases">
        <title>Genomic Encyclopedia of Archaeal and Bacterial Type Strains, Phase II (KMG-II): from individual species to whole genera.</title>
        <authorList>
            <person name="Goeker M."/>
        </authorList>
    </citation>
    <scope>NUCLEOTIDE SEQUENCE [LARGE SCALE GENOMIC DNA]</scope>
    <source>
        <strain evidence="6 7">DSM 44720</strain>
    </source>
</reference>
<dbReference type="InterPro" id="IPR001242">
    <property type="entry name" value="Condensation_dom"/>
</dbReference>
<dbReference type="PROSITE" id="PS50075">
    <property type="entry name" value="CARRIER"/>
    <property type="match status" value="1"/>
</dbReference>
<dbReference type="GO" id="GO:0016874">
    <property type="term" value="F:ligase activity"/>
    <property type="evidence" value="ECO:0007669"/>
    <property type="project" value="UniProtKB-KW"/>
</dbReference>
<dbReference type="InterPro" id="IPR023213">
    <property type="entry name" value="CAT-like_dom_sf"/>
</dbReference>
<gene>
    <name evidence="6" type="ORF">CLV43_102763</name>
</gene>
<dbReference type="InterPro" id="IPR010071">
    <property type="entry name" value="AA_adenyl_dom"/>
</dbReference>
<dbReference type="FunFam" id="3.40.50.12780:FF:000012">
    <property type="entry name" value="Non-ribosomal peptide synthetase"/>
    <property type="match status" value="1"/>
</dbReference>
<dbReference type="Pfam" id="PF00550">
    <property type="entry name" value="PP-binding"/>
    <property type="match status" value="1"/>
</dbReference>
<keyword evidence="2" id="KW-0596">Phosphopantetheine</keyword>
<dbReference type="NCBIfam" id="TIGR01733">
    <property type="entry name" value="AA-adenyl-dom"/>
    <property type="match status" value="1"/>
</dbReference>
<evidence type="ECO:0000259" key="5">
    <source>
        <dbReference type="PROSITE" id="PS50075"/>
    </source>
</evidence>
<comment type="caution">
    <text evidence="6">The sequence shown here is derived from an EMBL/GenBank/DDBJ whole genome shotgun (WGS) entry which is preliminary data.</text>
</comment>
<dbReference type="PANTHER" id="PTHR45527:SF1">
    <property type="entry name" value="FATTY ACID SYNTHASE"/>
    <property type="match status" value="1"/>
</dbReference>
<dbReference type="InterPro" id="IPR036736">
    <property type="entry name" value="ACP-like_sf"/>
</dbReference>
<dbReference type="FunFam" id="2.30.38.10:FF:000001">
    <property type="entry name" value="Non-ribosomal peptide synthetase PvdI"/>
    <property type="match status" value="1"/>
</dbReference>
<dbReference type="CDD" id="cd19531">
    <property type="entry name" value="LCL_NRPS-like"/>
    <property type="match status" value="1"/>
</dbReference>
<dbReference type="Gene3D" id="3.30.559.10">
    <property type="entry name" value="Chloramphenicol acetyltransferase-like domain"/>
    <property type="match status" value="1"/>
</dbReference>
<evidence type="ECO:0000256" key="4">
    <source>
        <dbReference type="ARBA" id="ARBA00022598"/>
    </source>
</evidence>
<keyword evidence="4" id="KW-0436">Ligase</keyword>
<dbReference type="SUPFAM" id="SSF52777">
    <property type="entry name" value="CoA-dependent acyltransferases"/>
    <property type="match status" value="2"/>
</dbReference>
<proteinExistence type="predicted"/>
<name>A0A2T0TI04_9PSEU</name>
<evidence type="ECO:0000313" key="7">
    <source>
        <dbReference type="Proteomes" id="UP000239494"/>
    </source>
</evidence>
<dbReference type="FunFam" id="3.30.300.30:FF:000010">
    <property type="entry name" value="Enterobactin synthetase component F"/>
    <property type="match status" value="1"/>
</dbReference>
<dbReference type="FunFam" id="3.40.50.980:FF:000001">
    <property type="entry name" value="Non-ribosomal peptide synthetase"/>
    <property type="match status" value="1"/>
</dbReference>
<dbReference type="PIRSF" id="PIRSF001617">
    <property type="entry name" value="Alpha-AR"/>
    <property type="match status" value="1"/>
</dbReference>
<dbReference type="GO" id="GO:0005737">
    <property type="term" value="C:cytoplasm"/>
    <property type="evidence" value="ECO:0007669"/>
    <property type="project" value="TreeGrafter"/>
</dbReference>
<dbReference type="InterPro" id="IPR020806">
    <property type="entry name" value="PKS_PP-bd"/>
</dbReference>
<dbReference type="GO" id="GO:0044550">
    <property type="term" value="P:secondary metabolite biosynthetic process"/>
    <property type="evidence" value="ECO:0007669"/>
    <property type="project" value="UniProtKB-ARBA"/>
</dbReference>
<keyword evidence="3" id="KW-0597">Phosphoprotein</keyword>
<accession>A0A2T0TI04</accession>
<dbReference type="Gene3D" id="3.30.300.30">
    <property type="match status" value="1"/>
</dbReference>
<dbReference type="Gene3D" id="2.30.38.10">
    <property type="entry name" value="Luciferase, Domain 3"/>
    <property type="match status" value="1"/>
</dbReference>
<organism evidence="6 7">
    <name type="scientific">Umezawaea tangerina</name>
    <dbReference type="NCBI Taxonomy" id="84725"/>
    <lineage>
        <taxon>Bacteria</taxon>
        <taxon>Bacillati</taxon>
        <taxon>Actinomycetota</taxon>
        <taxon>Actinomycetes</taxon>
        <taxon>Pseudonocardiales</taxon>
        <taxon>Pseudonocardiaceae</taxon>
        <taxon>Umezawaea</taxon>
    </lineage>
</organism>
<dbReference type="Pfam" id="PF00501">
    <property type="entry name" value="AMP-binding"/>
    <property type="match status" value="1"/>
</dbReference>
<dbReference type="InterPro" id="IPR013120">
    <property type="entry name" value="FAR_NAD-bd"/>
</dbReference>
<dbReference type="PROSITE" id="PS00012">
    <property type="entry name" value="PHOSPHOPANTETHEINE"/>
    <property type="match status" value="1"/>
</dbReference>
<dbReference type="InterPro" id="IPR010080">
    <property type="entry name" value="Thioester_reductase-like_dom"/>
</dbReference>
<comment type="cofactor">
    <cofactor evidence="1">
        <name>pantetheine 4'-phosphate</name>
        <dbReference type="ChEBI" id="CHEBI:47942"/>
    </cofactor>
</comment>
<dbReference type="Gene3D" id="3.40.50.980">
    <property type="match status" value="2"/>
</dbReference>
<feature type="domain" description="Carrier" evidence="5">
    <location>
        <begin position="984"/>
        <end position="1059"/>
    </location>
</feature>
<dbReference type="CDD" id="cd05235">
    <property type="entry name" value="SDR_e1"/>
    <property type="match status" value="1"/>
</dbReference>
<dbReference type="InterPro" id="IPR036291">
    <property type="entry name" value="NAD(P)-bd_dom_sf"/>
</dbReference>
<dbReference type="OrthoDB" id="2472181at2"/>